<name>A0A917HB45_9MICC</name>
<comment type="caution">
    <text evidence="2">The sequence shown here is derived from an EMBL/GenBank/DDBJ whole genome shotgun (WGS) entry which is preliminary data.</text>
</comment>
<feature type="compositionally biased region" description="Basic and acidic residues" evidence="1">
    <location>
        <begin position="56"/>
        <end position="70"/>
    </location>
</feature>
<evidence type="ECO:0000256" key="1">
    <source>
        <dbReference type="SAM" id="MobiDB-lite"/>
    </source>
</evidence>
<feature type="compositionally biased region" description="Basic and acidic residues" evidence="1">
    <location>
        <begin position="29"/>
        <end position="42"/>
    </location>
</feature>
<evidence type="ECO:0000313" key="3">
    <source>
        <dbReference type="Proteomes" id="UP000638848"/>
    </source>
</evidence>
<gene>
    <name evidence="2" type="ORF">GCM10011374_41370</name>
</gene>
<accession>A0A917HB45</accession>
<dbReference type="EMBL" id="BMEQ01000057">
    <property type="protein sequence ID" value="GGG72306.1"/>
    <property type="molecule type" value="Genomic_DNA"/>
</dbReference>
<sequence length="83" mass="8710">MIQDTLRPSAGHLEVTGGSQTVSVPARGQRQDRSHRGYDTGAHHGPGQAVPGNRIVADRREVLAHHDHVPRSAPHGGVDVGAG</sequence>
<keyword evidence="3" id="KW-1185">Reference proteome</keyword>
<proteinExistence type="predicted"/>
<feature type="region of interest" description="Disordered" evidence="1">
    <location>
        <begin position="1"/>
        <end position="83"/>
    </location>
</feature>
<reference evidence="2" key="1">
    <citation type="journal article" date="2014" name="Int. J. Syst. Evol. Microbiol.">
        <title>Complete genome sequence of Corynebacterium casei LMG S-19264T (=DSM 44701T), isolated from a smear-ripened cheese.</title>
        <authorList>
            <consortium name="US DOE Joint Genome Institute (JGI-PGF)"/>
            <person name="Walter F."/>
            <person name="Albersmeier A."/>
            <person name="Kalinowski J."/>
            <person name="Ruckert C."/>
        </authorList>
    </citation>
    <scope>NUCLEOTIDE SEQUENCE</scope>
    <source>
        <strain evidence="2">CGMCC 1.12187</strain>
    </source>
</reference>
<reference evidence="2" key="2">
    <citation type="submission" date="2020-09" db="EMBL/GenBank/DDBJ databases">
        <authorList>
            <person name="Sun Q."/>
            <person name="Zhou Y."/>
        </authorList>
    </citation>
    <scope>NUCLEOTIDE SEQUENCE</scope>
    <source>
        <strain evidence="2">CGMCC 1.12187</strain>
    </source>
</reference>
<dbReference type="Proteomes" id="UP000638848">
    <property type="component" value="Unassembled WGS sequence"/>
</dbReference>
<evidence type="ECO:0000313" key="2">
    <source>
        <dbReference type="EMBL" id="GGG72306.1"/>
    </source>
</evidence>
<organism evidence="2 3">
    <name type="scientific">Kocuria dechangensis</name>
    <dbReference type="NCBI Taxonomy" id="1176249"/>
    <lineage>
        <taxon>Bacteria</taxon>
        <taxon>Bacillati</taxon>
        <taxon>Actinomycetota</taxon>
        <taxon>Actinomycetes</taxon>
        <taxon>Micrococcales</taxon>
        <taxon>Micrococcaceae</taxon>
        <taxon>Kocuria</taxon>
    </lineage>
</organism>
<dbReference type="AlphaFoldDB" id="A0A917HB45"/>
<protein>
    <submittedName>
        <fullName evidence="2">Uncharacterized protein</fullName>
    </submittedName>
</protein>